<proteinExistence type="inferred from homology"/>
<dbReference type="GO" id="GO:0000287">
    <property type="term" value="F:magnesium ion binding"/>
    <property type="evidence" value="ECO:0007669"/>
    <property type="project" value="UniProtKB-UniRule"/>
</dbReference>
<dbReference type="InterPro" id="IPR015813">
    <property type="entry name" value="Pyrv/PenolPyrv_kinase-like_dom"/>
</dbReference>
<gene>
    <name evidence="16" type="ordered locus">DEFDS_1355</name>
</gene>
<dbReference type="Proteomes" id="UP000001520">
    <property type="component" value="Chromosome"/>
</dbReference>
<dbReference type="InterPro" id="IPR001697">
    <property type="entry name" value="Pyr_Knase"/>
</dbReference>
<keyword evidence="9 13" id="KW-0460">Magnesium</keyword>
<dbReference type="GO" id="GO:0005524">
    <property type="term" value="F:ATP binding"/>
    <property type="evidence" value="ECO:0007669"/>
    <property type="project" value="UniProtKB-KW"/>
</dbReference>
<evidence type="ECO:0000256" key="4">
    <source>
        <dbReference type="ARBA" id="ARBA00022679"/>
    </source>
</evidence>
<dbReference type="PANTHER" id="PTHR11817">
    <property type="entry name" value="PYRUVATE KINASE"/>
    <property type="match status" value="1"/>
</dbReference>
<dbReference type="RefSeq" id="WP_013008062.1">
    <property type="nucleotide sequence ID" value="NC_013939.1"/>
</dbReference>
<evidence type="ECO:0000256" key="11">
    <source>
        <dbReference type="ARBA" id="ARBA00023317"/>
    </source>
</evidence>
<dbReference type="Gene3D" id="3.20.20.60">
    <property type="entry name" value="Phosphoenolpyruvate-binding domains"/>
    <property type="match status" value="1"/>
</dbReference>
<keyword evidence="7 13" id="KW-0418">Kinase</keyword>
<dbReference type="SUPFAM" id="SSF52935">
    <property type="entry name" value="PK C-terminal domain-like"/>
    <property type="match status" value="1"/>
</dbReference>
<dbReference type="FunFam" id="2.40.33.10:FF:000001">
    <property type="entry name" value="Pyruvate kinase"/>
    <property type="match status" value="1"/>
</dbReference>
<evidence type="ECO:0000313" key="16">
    <source>
        <dbReference type="EMBL" id="BAI80816.1"/>
    </source>
</evidence>
<evidence type="ECO:0000259" key="15">
    <source>
        <dbReference type="Pfam" id="PF02887"/>
    </source>
</evidence>
<dbReference type="InterPro" id="IPR015795">
    <property type="entry name" value="Pyrv_Knase_C"/>
</dbReference>
<evidence type="ECO:0000313" key="17">
    <source>
        <dbReference type="Proteomes" id="UP000001520"/>
    </source>
</evidence>
<evidence type="ECO:0000256" key="9">
    <source>
        <dbReference type="ARBA" id="ARBA00022842"/>
    </source>
</evidence>
<evidence type="ECO:0000256" key="13">
    <source>
        <dbReference type="RuleBase" id="RU000504"/>
    </source>
</evidence>
<feature type="domain" description="Pyruvate kinase C-terminal" evidence="15">
    <location>
        <begin position="353"/>
        <end position="462"/>
    </location>
</feature>
<name>D3PDZ3_DEFDS</name>
<keyword evidence="17" id="KW-1185">Reference proteome</keyword>
<dbReference type="NCBIfam" id="NF004978">
    <property type="entry name" value="PRK06354.1"/>
    <property type="match status" value="1"/>
</dbReference>
<accession>D3PDZ3</accession>
<protein>
    <recommendedName>
        <fullName evidence="3 12">Pyruvate kinase</fullName>
        <ecNumber evidence="3 12">2.7.1.40</ecNumber>
    </recommendedName>
</protein>
<keyword evidence="5" id="KW-0479">Metal-binding</keyword>
<comment type="catalytic activity">
    <reaction evidence="13">
        <text>pyruvate + ATP = phosphoenolpyruvate + ADP + H(+)</text>
        <dbReference type="Rhea" id="RHEA:18157"/>
        <dbReference type="ChEBI" id="CHEBI:15361"/>
        <dbReference type="ChEBI" id="CHEBI:15378"/>
        <dbReference type="ChEBI" id="CHEBI:30616"/>
        <dbReference type="ChEBI" id="CHEBI:58702"/>
        <dbReference type="ChEBI" id="CHEBI:456216"/>
        <dbReference type="EC" id="2.7.1.40"/>
    </reaction>
</comment>
<sequence length="474" mass="52570">MFRKTKIVVTLGPSTESEEKISKLIDMGVDVFRFNFSHGSHEYHNMLYERVRRLSAEKGRYVATLLDLSGPKIRIGVIKQPFPVAIGDKLVFKFGDFVGDKDGIPINIKEIFDAVKVGNNVYLADGTIKLRVLETNKDSFVVKVLTPGIVSSKKGVNLPDSKLNISSITDKDIEDIRFGIEKGFDFIALSFVKSRDDVLKAKDIIHEYGGDIPVFAKIEKFDAVENIDEIVEISDGIMVARGDLGIEIDMEKVPVVQKMIINKANEAAKPVITATQMLTTMVKHSRPTRAEVSDIANAVLDGTDAVMLSDETTVGEYPLEAVNVMVKTIIEAEKIYNFNRFYSYHEKGKISSALAETAVRLSSELIADGIVVFTKSGSSARRVSRSKPKAPIFAVATEDKVLRRLAVSWGVIPYSKTKDTTDSDELLKEFLIKSKDDFGTENVYIATIGHPAGVPGSTNVIRTIRKQDYEFFLK</sequence>
<evidence type="ECO:0000256" key="6">
    <source>
        <dbReference type="ARBA" id="ARBA00022741"/>
    </source>
</evidence>
<evidence type="ECO:0000256" key="2">
    <source>
        <dbReference type="ARBA" id="ARBA00008663"/>
    </source>
</evidence>
<dbReference type="Pfam" id="PF00224">
    <property type="entry name" value="PK"/>
    <property type="match status" value="1"/>
</dbReference>
<dbReference type="SUPFAM" id="SSF50800">
    <property type="entry name" value="PK beta-barrel domain-like"/>
    <property type="match status" value="1"/>
</dbReference>
<dbReference type="Gene3D" id="2.40.33.10">
    <property type="entry name" value="PK beta-barrel domain-like"/>
    <property type="match status" value="1"/>
</dbReference>
<evidence type="ECO:0000256" key="7">
    <source>
        <dbReference type="ARBA" id="ARBA00022777"/>
    </source>
</evidence>
<dbReference type="NCBIfam" id="NF004491">
    <property type="entry name" value="PRK05826.1"/>
    <property type="match status" value="1"/>
</dbReference>
<dbReference type="NCBIfam" id="TIGR01064">
    <property type="entry name" value="pyruv_kin"/>
    <property type="match status" value="1"/>
</dbReference>
<dbReference type="InterPro" id="IPR015806">
    <property type="entry name" value="Pyrv_Knase_insert_dom_sf"/>
</dbReference>
<dbReference type="InterPro" id="IPR015793">
    <property type="entry name" value="Pyrv_Knase_brl"/>
</dbReference>
<dbReference type="OrthoDB" id="9812123at2"/>
<dbReference type="KEGG" id="ddf:DEFDS_1355"/>
<dbReference type="eggNOG" id="COG0469">
    <property type="taxonomic scope" value="Bacteria"/>
</dbReference>
<evidence type="ECO:0000259" key="14">
    <source>
        <dbReference type="Pfam" id="PF00224"/>
    </source>
</evidence>
<dbReference type="InterPro" id="IPR011037">
    <property type="entry name" value="Pyrv_Knase-like_insert_dom_sf"/>
</dbReference>
<keyword evidence="4 13" id="KW-0808">Transferase</keyword>
<dbReference type="GO" id="GO:0016301">
    <property type="term" value="F:kinase activity"/>
    <property type="evidence" value="ECO:0007669"/>
    <property type="project" value="UniProtKB-KW"/>
</dbReference>
<dbReference type="Pfam" id="PF02887">
    <property type="entry name" value="PK_C"/>
    <property type="match status" value="1"/>
</dbReference>
<evidence type="ECO:0000256" key="10">
    <source>
        <dbReference type="ARBA" id="ARBA00023152"/>
    </source>
</evidence>
<reference evidence="16 17" key="1">
    <citation type="journal article" date="2010" name="DNA Res.">
        <title>Bacterial lifestyle in a deep-sea hydrothermal vent chimney revealed by the genome sequence of the thermophilic bacterium Deferribacter desulfuricans SSM1.</title>
        <authorList>
            <person name="Takaki Y."/>
            <person name="Shimamura S."/>
            <person name="Nakagawa S."/>
            <person name="Fukuhara Y."/>
            <person name="Horikawa H."/>
            <person name="Ankai A."/>
            <person name="Harada T."/>
            <person name="Hosoyama A."/>
            <person name="Oguchi A."/>
            <person name="Fukui S."/>
            <person name="Fujita N."/>
            <person name="Takami H."/>
            <person name="Takai K."/>
        </authorList>
    </citation>
    <scope>NUCLEOTIDE SEQUENCE [LARGE SCALE GENOMIC DNA]</scope>
    <source>
        <strain evidence="17">DSM 14783 / JCM 11476 / NBRC 101012 / SSM1</strain>
    </source>
</reference>
<dbReference type="EMBL" id="AP011529">
    <property type="protein sequence ID" value="BAI80816.1"/>
    <property type="molecule type" value="Genomic_DNA"/>
</dbReference>
<dbReference type="STRING" id="639282.DEFDS_1355"/>
<evidence type="ECO:0000256" key="12">
    <source>
        <dbReference type="NCBIfam" id="TIGR01064"/>
    </source>
</evidence>
<dbReference type="GO" id="GO:0004743">
    <property type="term" value="F:pyruvate kinase activity"/>
    <property type="evidence" value="ECO:0007669"/>
    <property type="project" value="UniProtKB-UniRule"/>
</dbReference>
<evidence type="ECO:0000256" key="5">
    <source>
        <dbReference type="ARBA" id="ARBA00022723"/>
    </source>
</evidence>
<dbReference type="SUPFAM" id="SSF51621">
    <property type="entry name" value="Phosphoenolpyruvate/pyruvate domain"/>
    <property type="match status" value="1"/>
</dbReference>
<comment type="similarity">
    <text evidence="2 13">Belongs to the pyruvate kinase family.</text>
</comment>
<dbReference type="InterPro" id="IPR036918">
    <property type="entry name" value="Pyrv_Knase_C_sf"/>
</dbReference>
<keyword evidence="8" id="KW-0067">ATP-binding</keyword>
<keyword evidence="10 13" id="KW-0324">Glycolysis</keyword>
<evidence type="ECO:0000256" key="8">
    <source>
        <dbReference type="ARBA" id="ARBA00022840"/>
    </source>
</evidence>
<dbReference type="Gene3D" id="3.40.1380.20">
    <property type="entry name" value="Pyruvate kinase, C-terminal domain"/>
    <property type="match status" value="1"/>
</dbReference>
<comment type="pathway">
    <text evidence="1 13">Carbohydrate degradation; glycolysis; pyruvate from D-glyceraldehyde 3-phosphate: step 5/5.</text>
</comment>
<organism evidence="16 17">
    <name type="scientific">Deferribacter desulfuricans (strain DSM 14783 / JCM 11476 / NBRC 101012 / SSM1)</name>
    <dbReference type="NCBI Taxonomy" id="639282"/>
    <lineage>
        <taxon>Bacteria</taxon>
        <taxon>Pseudomonadati</taxon>
        <taxon>Deferribacterota</taxon>
        <taxon>Deferribacteres</taxon>
        <taxon>Deferribacterales</taxon>
        <taxon>Deferribacteraceae</taxon>
        <taxon>Deferribacter</taxon>
    </lineage>
</organism>
<dbReference type="PRINTS" id="PR01050">
    <property type="entry name" value="PYRUVTKNASE"/>
</dbReference>
<dbReference type="AlphaFoldDB" id="D3PDZ3"/>
<evidence type="ECO:0000256" key="3">
    <source>
        <dbReference type="ARBA" id="ARBA00012142"/>
    </source>
</evidence>
<keyword evidence="6" id="KW-0547">Nucleotide-binding</keyword>
<evidence type="ECO:0000256" key="1">
    <source>
        <dbReference type="ARBA" id="ARBA00004997"/>
    </source>
</evidence>
<dbReference type="UniPathway" id="UPA00109">
    <property type="reaction ID" value="UER00188"/>
</dbReference>
<dbReference type="EC" id="2.7.1.40" evidence="3 12"/>
<keyword evidence="11 16" id="KW-0670">Pyruvate</keyword>
<dbReference type="HOGENOM" id="CLU_015439_0_2_0"/>
<feature type="domain" description="Pyruvate kinase barrel" evidence="14">
    <location>
        <begin position="3"/>
        <end position="322"/>
    </location>
</feature>
<dbReference type="InterPro" id="IPR040442">
    <property type="entry name" value="Pyrv_kinase-like_dom_sf"/>
</dbReference>
<dbReference type="GO" id="GO:0030955">
    <property type="term" value="F:potassium ion binding"/>
    <property type="evidence" value="ECO:0007669"/>
    <property type="project" value="UniProtKB-UniRule"/>
</dbReference>